<name>A0A8T1ASR1_9STRA</name>
<dbReference type="EMBL" id="RCMK01001733">
    <property type="protein sequence ID" value="KAG2889237.1"/>
    <property type="molecule type" value="Genomic_DNA"/>
</dbReference>
<gene>
    <name evidence="1" type="ORF">PC117_g24732</name>
</gene>
<reference evidence="1" key="1">
    <citation type="submission" date="2018-10" db="EMBL/GenBank/DDBJ databases">
        <title>Effector identification in a new, highly contiguous assembly of the strawberry crown rot pathogen Phytophthora cactorum.</title>
        <authorList>
            <person name="Armitage A.D."/>
            <person name="Nellist C.F."/>
            <person name="Bates H."/>
            <person name="Vickerstaff R.J."/>
            <person name="Harrison R.J."/>
        </authorList>
    </citation>
    <scope>NUCLEOTIDE SEQUENCE</scope>
    <source>
        <strain evidence="1">4040</strain>
    </source>
</reference>
<sequence>MPVTTSRLYVPFVHLENPRALISKPAKKVRYNDCYAQLFYQRAGTGKQSTQLNAAFDLQLSASVKNAKYVVLLPFAEQTGNFASAAVQEFQSPFDSAPWTLHPGSSIRNFNVRIGSSQTFDISHDYDFHQFTNEVSKIGAINGGLTPELVNGLLDYQTWSLTIRVLIADVSRLTEKDVPQAIQIQGVNAGCQGVNLIVLVISEQEMTFDRLTGEILNFTTA</sequence>
<proteinExistence type="predicted"/>
<evidence type="ECO:0000313" key="1">
    <source>
        <dbReference type="EMBL" id="KAG2889237.1"/>
    </source>
</evidence>
<evidence type="ECO:0000313" key="2">
    <source>
        <dbReference type="Proteomes" id="UP000736787"/>
    </source>
</evidence>
<dbReference type="AlphaFoldDB" id="A0A8T1ASR1"/>
<comment type="caution">
    <text evidence="1">The sequence shown here is derived from an EMBL/GenBank/DDBJ whole genome shotgun (WGS) entry which is preliminary data.</text>
</comment>
<organism evidence="1 2">
    <name type="scientific">Phytophthora cactorum</name>
    <dbReference type="NCBI Taxonomy" id="29920"/>
    <lineage>
        <taxon>Eukaryota</taxon>
        <taxon>Sar</taxon>
        <taxon>Stramenopiles</taxon>
        <taxon>Oomycota</taxon>
        <taxon>Peronosporomycetes</taxon>
        <taxon>Peronosporales</taxon>
        <taxon>Peronosporaceae</taxon>
        <taxon>Phytophthora</taxon>
    </lineage>
</organism>
<protein>
    <submittedName>
        <fullName evidence="1">Uncharacterized protein</fullName>
    </submittedName>
</protein>
<accession>A0A8T1ASR1</accession>
<dbReference type="Proteomes" id="UP000736787">
    <property type="component" value="Unassembled WGS sequence"/>
</dbReference>